<reference evidence="2" key="1">
    <citation type="journal article" date="2019" name="Int. J. Syst. Evol. Microbiol.">
        <title>The Global Catalogue of Microorganisms (GCM) 10K type strain sequencing project: providing services to taxonomists for standard genome sequencing and annotation.</title>
        <authorList>
            <consortium name="The Broad Institute Genomics Platform"/>
            <consortium name="The Broad Institute Genome Sequencing Center for Infectious Disease"/>
            <person name="Wu L."/>
            <person name="Ma J."/>
        </authorList>
    </citation>
    <scope>NUCLEOTIDE SEQUENCE [LARGE SCALE GENOMIC DNA]</scope>
    <source>
        <strain evidence="2">KCTC 42248</strain>
    </source>
</reference>
<dbReference type="InterPro" id="IPR021352">
    <property type="entry name" value="DUF2971"/>
</dbReference>
<accession>A0ABW5NJU5</accession>
<keyword evidence="2" id="KW-1185">Reference proteome</keyword>
<dbReference type="RefSeq" id="WP_380869326.1">
    <property type="nucleotide sequence ID" value="NZ_JBHUMA010000006.1"/>
</dbReference>
<proteinExistence type="predicted"/>
<dbReference type="Gene3D" id="1.25.40.10">
    <property type="entry name" value="Tetratricopeptide repeat domain"/>
    <property type="match status" value="1"/>
</dbReference>
<organism evidence="1 2">
    <name type="scientific">Sphingobacterium corticis</name>
    <dbReference type="NCBI Taxonomy" id="1812823"/>
    <lineage>
        <taxon>Bacteria</taxon>
        <taxon>Pseudomonadati</taxon>
        <taxon>Bacteroidota</taxon>
        <taxon>Sphingobacteriia</taxon>
        <taxon>Sphingobacteriales</taxon>
        <taxon>Sphingobacteriaceae</taxon>
        <taxon>Sphingobacterium</taxon>
    </lineage>
</organism>
<dbReference type="Pfam" id="PF11185">
    <property type="entry name" value="DUF2971"/>
    <property type="match status" value="1"/>
</dbReference>
<evidence type="ECO:0000313" key="2">
    <source>
        <dbReference type="Proteomes" id="UP001597393"/>
    </source>
</evidence>
<protein>
    <submittedName>
        <fullName evidence="1">DUF2971 domain-containing protein</fullName>
    </submittedName>
</protein>
<dbReference type="SUPFAM" id="SSF48439">
    <property type="entry name" value="Protein prenylyltransferase"/>
    <property type="match status" value="1"/>
</dbReference>
<name>A0ABW5NJU5_9SPHI</name>
<dbReference type="InterPro" id="IPR011990">
    <property type="entry name" value="TPR-like_helical_dom_sf"/>
</dbReference>
<comment type="caution">
    <text evidence="1">The sequence shown here is derived from an EMBL/GenBank/DDBJ whole genome shotgun (WGS) entry which is preliminary data.</text>
</comment>
<dbReference type="EMBL" id="JBHUMA010000006">
    <property type="protein sequence ID" value="MFD2599200.1"/>
    <property type="molecule type" value="Genomic_DNA"/>
</dbReference>
<sequence length="457" mass="53300">MAERALKKAISLNESNTFAYNNLAIIKNKQLKFDEAWDLIEFATTKNPMPPQFWENKAEILTQLILSGETSRGTFSDVGYFLVRANYFPTGIYEAFSSIQKYLTREQVQEIISGMINMDIFYSETVKDCVVKPEAYFNIYQKSIEIVAMLNVTEIEEIEFAHYTTTDTANKLIFENSNFRLHTVTTANDPEEGYPLLDFIGFPHSYLPNFYQAFVGSFTFNPDSLNQFRLYGKNDNIEGTGTSLVLSYRYFATESKINNNLTNPQSVISHKAKQSLFRCIYIDPVSKRIVSLGHREAGVFYRDYPYDDSEKEKKMNLYLDRINNLKNDVEGALSDLTSQIQILFEEIRSQQNLELEALKIIPLLLIHLRYLVKHSAFKEEQECRIIQVEPLQNNSRIKMTPDNCRMYIDYIPFHNGNKSYLRSIYWGPKTLNFELFRDRITQLGMDIECYKNYHPFD</sequence>
<evidence type="ECO:0000313" key="1">
    <source>
        <dbReference type="EMBL" id="MFD2599200.1"/>
    </source>
</evidence>
<gene>
    <name evidence="1" type="ORF">ACFSQ3_09570</name>
</gene>
<dbReference type="Proteomes" id="UP001597393">
    <property type="component" value="Unassembled WGS sequence"/>
</dbReference>